<keyword evidence="5" id="KW-0560">Oxidoreductase</keyword>
<keyword evidence="6" id="KW-1185">Reference proteome</keyword>
<accession>A0A8S3TND0</accession>
<dbReference type="Proteomes" id="UP000683360">
    <property type="component" value="Unassembled WGS sequence"/>
</dbReference>
<dbReference type="OrthoDB" id="1667110at2759"/>
<dbReference type="GO" id="GO:0046872">
    <property type="term" value="F:metal ion binding"/>
    <property type="evidence" value="ECO:0007669"/>
    <property type="project" value="UniProtKB-KW"/>
</dbReference>
<name>A0A8S3TND0_MYTED</name>
<feature type="domain" description="JmjC" evidence="4">
    <location>
        <begin position="36"/>
        <end position="243"/>
    </location>
</feature>
<evidence type="ECO:0000256" key="1">
    <source>
        <dbReference type="ARBA" id="ARBA00004123"/>
    </source>
</evidence>
<evidence type="ECO:0000313" key="5">
    <source>
        <dbReference type="EMBL" id="CAG2232944.1"/>
    </source>
</evidence>
<evidence type="ECO:0000256" key="3">
    <source>
        <dbReference type="ARBA" id="ARBA00023242"/>
    </source>
</evidence>
<comment type="subcellular location">
    <subcellularLocation>
        <location evidence="1">Nucleus</location>
    </subcellularLocation>
</comment>
<dbReference type="GO" id="GO:0006357">
    <property type="term" value="P:regulation of transcription by RNA polymerase II"/>
    <property type="evidence" value="ECO:0007669"/>
    <property type="project" value="TreeGrafter"/>
</dbReference>
<dbReference type="PANTHER" id="PTHR12549:SF38">
    <property type="entry name" value="JMJC DOMAIN-CONTAINING HISTONE DEMETHYLASE 2, ISOFORM A"/>
    <property type="match status" value="1"/>
</dbReference>
<keyword evidence="2" id="KW-0479">Metal-binding</keyword>
<dbReference type="PROSITE" id="PS51184">
    <property type="entry name" value="JMJC"/>
    <property type="match status" value="1"/>
</dbReference>
<dbReference type="GO" id="GO:0003712">
    <property type="term" value="F:transcription coregulator activity"/>
    <property type="evidence" value="ECO:0007669"/>
    <property type="project" value="TreeGrafter"/>
</dbReference>
<dbReference type="GO" id="GO:0140683">
    <property type="term" value="F:histone H3K9me/H3K9me2 demethylase activity"/>
    <property type="evidence" value="ECO:0007669"/>
    <property type="project" value="UniProtKB-EC"/>
</dbReference>
<gene>
    <name evidence="5" type="ORF">MEDL_45639</name>
</gene>
<dbReference type="EMBL" id="CAJPWZ010002196">
    <property type="protein sequence ID" value="CAG2232944.1"/>
    <property type="molecule type" value="Genomic_DNA"/>
</dbReference>
<dbReference type="GO" id="GO:0031490">
    <property type="term" value="F:chromatin DNA binding"/>
    <property type="evidence" value="ECO:0007669"/>
    <property type="project" value="TreeGrafter"/>
</dbReference>
<dbReference type="Gene3D" id="2.60.120.650">
    <property type="entry name" value="Cupin"/>
    <property type="match status" value="1"/>
</dbReference>
<dbReference type="PANTHER" id="PTHR12549">
    <property type="entry name" value="JMJC DOMAIN-CONTAINING HISTONE DEMETHYLATION PROTEIN"/>
    <property type="match status" value="1"/>
</dbReference>
<dbReference type="Pfam" id="PF02373">
    <property type="entry name" value="JmjC"/>
    <property type="match status" value="1"/>
</dbReference>
<evidence type="ECO:0000256" key="2">
    <source>
        <dbReference type="ARBA" id="ARBA00022723"/>
    </source>
</evidence>
<reference evidence="5" key="1">
    <citation type="submission" date="2021-03" db="EMBL/GenBank/DDBJ databases">
        <authorList>
            <person name="Bekaert M."/>
        </authorList>
    </citation>
    <scope>NUCLEOTIDE SEQUENCE</scope>
</reference>
<dbReference type="SUPFAM" id="SSF51197">
    <property type="entry name" value="Clavaminate synthase-like"/>
    <property type="match status" value="1"/>
</dbReference>
<organism evidence="5 6">
    <name type="scientific">Mytilus edulis</name>
    <name type="common">Blue mussel</name>
    <dbReference type="NCBI Taxonomy" id="6550"/>
    <lineage>
        <taxon>Eukaryota</taxon>
        <taxon>Metazoa</taxon>
        <taxon>Spiralia</taxon>
        <taxon>Lophotrochozoa</taxon>
        <taxon>Mollusca</taxon>
        <taxon>Bivalvia</taxon>
        <taxon>Autobranchia</taxon>
        <taxon>Pteriomorphia</taxon>
        <taxon>Mytilida</taxon>
        <taxon>Mytiloidea</taxon>
        <taxon>Mytilidae</taxon>
        <taxon>Mytilinae</taxon>
        <taxon>Mytilus</taxon>
    </lineage>
</organism>
<comment type="caution">
    <text evidence="5">The sequence shown here is derived from an EMBL/GenBank/DDBJ whole genome shotgun (WGS) entry which is preliminary data.</text>
</comment>
<dbReference type="SMART" id="SM00558">
    <property type="entry name" value="JmjC"/>
    <property type="match status" value="1"/>
</dbReference>
<dbReference type="AlphaFoldDB" id="A0A8S3TND0"/>
<protein>
    <submittedName>
        <fullName evidence="5">KDM3</fullName>
        <ecNumber evidence="5">1.14.11.65</ecNumber>
    </submittedName>
</protein>
<sequence length="282" mass="31871">MLLKLKDWPPGDDFSDIMPNHFDDLMQALPLPEYTHRHGKLNLASRLPDFLVRPDLGPKMYNAYGSAYFPAEGTTNLHLDVSDAVNVMVFVGIPDDGPGGKAIHESAALQAIDNAGCDIITKRRVREVYEVPGALWHIFDAIDADKMRDFLNMVGKERGEEIEAEHDPIHDQAWYLDEELRERLYKEYGVLGYTIVQCMGDAIFIPAGAPHQVRNLHSCIKVAEDFVSPEHLNHCVSLTQEFRGLSDTHSNHEDKLQVKNIMYHAVKDSMAVLQEHDPDDDD</sequence>
<dbReference type="GO" id="GO:0000118">
    <property type="term" value="C:histone deacetylase complex"/>
    <property type="evidence" value="ECO:0007669"/>
    <property type="project" value="TreeGrafter"/>
</dbReference>
<proteinExistence type="predicted"/>
<dbReference type="EC" id="1.14.11.65" evidence="5"/>
<evidence type="ECO:0000313" key="6">
    <source>
        <dbReference type="Proteomes" id="UP000683360"/>
    </source>
</evidence>
<dbReference type="InterPro" id="IPR045109">
    <property type="entry name" value="LSDs-like"/>
</dbReference>
<keyword evidence="3" id="KW-0539">Nucleus</keyword>
<dbReference type="InterPro" id="IPR003347">
    <property type="entry name" value="JmjC_dom"/>
</dbReference>
<evidence type="ECO:0000259" key="4">
    <source>
        <dbReference type="PROSITE" id="PS51184"/>
    </source>
</evidence>
<dbReference type="GO" id="GO:0000785">
    <property type="term" value="C:chromatin"/>
    <property type="evidence" value="ECO:0007669"/>
    <property type="project" value="TreeGrafter"/>
</dbReference>